<protein>
    <submittedName>
        <fullName evidence="1">Uncharacterized protein</fullName>
    </submittedName>
</protein>
<accession>A0A1E3X778</accession>
<sequence length="60" mass="6680">MAPKRINIIKDAVKIEDRGIVVTPSNQKTESINPIVIYLPYEISIFGTCKLKLLALLPIS</sequence>
<evidence type="ECO:0000313" key="2">
    <source>
        <dbReference type="Proteomes" id="UP000094056"/>
    </source>
</evidence>
<gene>
    <name evidence="1" type="ORF">SCARUB_03384</name>
</gene>
<comment type="caution">
    <text evidence="1">The sequence shown here is derived from an EMBL/GenBank/DDBJ whole genome shotgun (WGS) entry which is preliminary data.</text>
</comment>
<organism evidence="1 2">
    <name type="scientific">Candidatus Scalindua rubra</name>
    <dbReference type="NCBI Taxonomy" id="1872076"/>
    <lineage>
        <taxon>Bacteria</taxon>
        <taxon>Pseudomonadati</taxon>
        <taxon>Planctomycetota</taxon>
        <taxon>Candidatus Brocadiia</taxon>
        <taxon>Candidatus Brocadiales</taxon>
        <taxon>Candidatus Scalinduaceae</taxon>
        <taxon>Candidatus Scalindua</taxon>
    </lineage>
</organism>
<reference evidence="1 2" key="1">
    <citation type="submission" date="2016-07" db="EMBL/GenBank/DDBJ databases">
        <title>Draft genome of Scalindua rubra, obtained from a brine-seawater interface in the Red Sea, sheds light on salt adaptation in anammox bacteria.</title>
        <authorList>
            <person name="Speth D.R."/>
            <person name="Lagkouvardos I."/>
            <person name="Wang Y."/>
            <person name="Qian P.-Y."/>
            <person name="Dutilh B.E."/>
            <person name="Jetten M.S."/>
        </authorList>
    </citation>
    <scope>NUCLEOTIDE SEQUENCE [LARGE SCALE GENOMIC DNA]</scope>
    <source>
        <strain evidence="1">BSI-1</strain>
    </source>
</reference>
<dbReference type="EMBL" id="MAYW01000114">
    <property type="protein sequence ID" value="ODS31481.1"/>
    <property type="molecule type" value="Genomic_DNA"/>
</dbReference>
<evidence type="ECO:0000313" key="1">
    <source>
        <dbReference type="EMBL" id="ODS31481.1"/>
    </source>
</evidence>
<dbReference type="AlphaFoldDB" id="A0A1E3X778"/>
<proteinExistence type="predicted"/>
<name>A0A1E3X778_9BACT</name>
<dbReference type="Proteomes" id="UP000094056">
    <property type="component" value="Unassembled WGS sequence"/>
</dbReference>